<dbReference type="GO" id="GO:0005886">
    <property type="term" value="C:plasma membrane"/>
    <property type="evidence" value="ECO:0007669"/>
    <property type="project" value="TreeGrafter"/>
</dbReference>
<dbReference type="SUPFAM" id="SSF54862">
    <property type="entry name" value="4Fe-4S ferredoxins"/>
    <property type="match status" value="1"/>
</dbReference>
<dbReference type="InterPro" id="IPR051684">
    <property type="entry name" value="Electron_Trans/Redox"/>
</dbReference>
<dbReference type="InterPro" id="IPR032879">
    <property type="entry name" value="FixG_C"/>
</dbReference>
<evidence type="ECO:0000313" key="11">
    <source>
        <dbReference type="Proteomes" id="UP000076335"/>
    </source>
</evidence>
<dbReference type="GO" id="GO:0046872">
    <property type="term" value="F:metal ion binding"/>
    <property type="evidence" value="ECO:0007669"/>
    <property type="project" value="UniProtKB-KW"/>
</dbReference>
<dbReference type="PROSITE" id="PS51379">
    <property type="entry name" value="4FE4S_FER_2"/>
    <property type="match status" value="1"/>
</dbReference>
<proteinExistence type="predicted"/>
<keyword evidence="2" id="KW-0004">4Fe-4S</keyword>
<dbReference type="InterPro" id="IPR017900">
    <property type="entry name" value="4Fe4S_Fe_S_CS"/>
</dbReference>
<dbReference type="Proteomes" id="UP000076335">
    <property type="component" value="Unassembled WGS sequence"/>
</dbReference>
<feature type="transmembrane region" description="Helical" evidence="8">
    <location>
        <begin position="49"/>
        <end position="67"/>
    </location>
</feature>
<keyword evidence="3" id="KW-0479">Metal-binding</keyword>
<keyword evidence="4" id="KW-0249">Electron transport</keyword>
<accession>A0A154L6N0</accession>
<keyword evidence="5" id="KW-0408">Iron</keyword>
<dbReference type="Gene3D" id="2.60.40.10">
    <property type="entry name" value="Immunoglobulins"/>
    <property type="match status" value="1"/>
</dbReference>
<sequence length="498" mass="56417">MAMPHLQQPDPAHPVPQNDTLPEDDRDQPLYKTRDKVYPKRVSGYFRNLKWFALITLLAIYWIVPWLRWDRGASAPDQAVLIDMDMGRAYFFFIEIWPQEVYYITGLLILAAIGLFLATSLFGRIWCGYGCPQTVWTDLFMLVERHIQGDRNARMRLDKSPWTFEKIWKIGATHLSWLVIAAATGGAFVLYFNDAPTVMVDIFTGEASLGVYVTIAFLTFSTYLLAGWAREQVCTYMCPWPRFQSAMLDDESMIVTYEGWRGEPRGPIKRKNLVRGEVPEVGHCIDCYACFNVCPTGIDIRDGLQMECIGCGLCIDACNEMMDKVGFPRDLVRFDSVQNSQLRAHGKATKIRIVRPRTIFYSVILVLVASVMAFGLLNRTTLEVNVLRDRNPIFVTLSDGDVRNGYTLKVLNKEQAEKTYILQIEGLDASDFQVIGLTPNQDGTFSLDVAPDRVGSFRVFVAANPETLSSESTPFEFSVTDPEDNVRETYDTVFAGPK</sequence>
<evidence type="ECO:0000256" key="3">
    <source>
        <dbReference type="ARBA" id="ARBA00022723"/>
    </source>
</evidence>
<evidence type="ECO:0000256" key="5">
    <source>
        <dbReference type="ARBA" id="ARBA00023004"/>
    </source>
</evidence>
<dbReference type="AlphaFoldDB" id="A0A154L6N0"/>
<name>A0A154L6N0_9PROT</name>
<comment type="caution">
    <text evidence="10">The sequence shown here is derived from an EMBL/GenBank/DDBJ whole genome shotgun (WGS) entry which is preliminary data.</text>
</comment>
<dbReference type="InterPro" id="IPR014116">
    <property type="entry name" value="Cyt_c_oxidase_cbb3_FixG"/>
</dbReference>
<dbReference type="PROSITE" id="PS00198">
    <property type="entry name" value="4FE4S_FER_1"/>
    <property type="match status" value="1"/>
</dbReference>
<dbReference type="Pfam" id="PF13746">
    <property type="entry name" value="Fer4_18"/>
    <property type="match status" value="1"/>
</dbReference>
<dbReference type="OrthoDB" id="9811700at2"/>
<feature type="transmembrane region" description="Helical" evidence="8">
    <location>
        <begin position="209"/>
        <end position="229"/>
    </location>
</feature>
<dbReference type="Pfam" id="PF11614">
    <property type="entry name" value="FixG_C"/>
    <property type="match status" value="1"/>
</dbReference>
<evidence type="ECO:0000256" key="6">
    <source>
        <dbReference type="ARBA" id="ARBA00023014"/>
    </source>
</evidence>
<evidence type="ECO:0000256" key="2">
    <source>
        <dbReference type="ARBA" id="ARBA00022485"/>
    </source>
</evidence>
<gene>
    <name evidence="10" type="ORF">AUP42_18890</name>
</gene>
<dbReference type="PANTHER" id="PTHR30176">
    <property type="entry name" value="FERREDOXIN-TYPE PROTEIN NAPH"/>
    <property type="match status" value="1"/>
</dbReference>
<dbReference type="GO" id="GO:0051539">
    <property type="term" value="F:4 iron, 4 sulfur cluster binding"/>
    <property type="evidence" value="ECO:0007669"/>
    <property type="project" value="UniProtKB-KW"/>
</dbReference>
<protein>
    <submittedName>
        <fullName evidence="10">Cytochrome c oxidase accessory protein CcoG</fullName>
    </submittedName>
</protein>
<dbReference type="RefSeq" id="WP_062951611.1">
    <property type="nucleotide sequence ID" value="NZ_LPVY01000011.1"/>
</dbReference>
<evidence type="ECO:0000259" key="9">
    <source>
        <dbReference type="PROSITE" id="PS51379"/>
    </source>
</evidence>
<evidence type="ECO:0000256" key="1">
    <source>
        <dbReference type="ARBA" id="ARBA00022448"/>
    </source>
</evidence>
<organism evidence="10 11">
    <name type="scientific">Thalassospira lucentensis</name>
    <dbReference type="NCBI Taxonomy" id="168935"/>
    <lineage>
        <taxon>Bacteria</taxon>
        <taxon>Pseudomonadati</taxon>
        <taxon>Pseudomonadota</taxon>
        <taxon>Alphaproteobacteria</taxon>
        <taxon>Rhodospirillales</taxon>
        <taxon>Thalassospiraceae</taxon>
        <taxon>Thalassospira</taxon>
    </lineage>
</organism>
<keyword evidence="1" id="KW-0813">Transport</keyword>
<dbReference type="PANTHER" id="PTHR30176:SF3">
    <property type="entry name" value="FERREDOXIN-TYPE PROTEIN NAPH"/>
    <property type="match status" value="1"/>
</dbReference>
<dbReference type="Pfam" id="PF12801">
    <property type="entry name" value="Fer4_5"/>
    <property type="match status" value="1"/>
</dbReference>
<dbReference type="EMBL" id="LPVY01000011">
    <property type="protein sequence ID" value="KZB64905.1"/>
    <property type="molecule type" value="Genomic_DNA"/>
</dbReference>
<feature type="transmembrane region" description="Helical" evidence="8">
    <location>
        <begin position="175"/>
        <end position="193"/>
    </location>
</feature>
<keyword evidence="8" id="KW-0472">Membrane</keyword>
<feature type="transmembrane region" description="Helical" evidence="8">
    <location>
        <begin position="101"/>
        <end position="122"/>
    </location>
</feature>
<reference evidence="10 11" key="1">
    <citation type="submission" date="2015-12" db="EMBL/GenBank/DDBJ databases">
        <title>Genome sequence of Thalassospira lucentensis MCCC 1A02072.</title>
        <authorList>
            <person name="Lu L."/>
            <person name="Lai Q."/>
            <person name="Shao Z."/>
            <person name="Qian P."/>
        </authorList>
    </citation>
    <scope>NUCLEOTIDE SEQUENCE [LARGE SCALE GENOMIC DNA]</scope>
    <source>
        <strain evidence="10 11">MCCC 1A02072</strain>
    </source>
</reference>
<dbReference type="NCBIfam" id="TIGR02745">
    <property type="entry name" value="ccoG_rdxA_fixG"/>
    <property type="match status" value="1"/>
</dbReference>
<feature type="transmembrane region" description="Helical" evidence="8">
    <location>
        <begin position="359"/>
        <end position="377"/>
    </location>
</feature>
<dbReference type="InterPro" id="IPR017896">
    <property type="entry name" value="4Fe4S_Fe-S-bd"/>
</dbReference>
<feature type="region of interest" description="Disordered" evidence="7">
    <location>
        <begin position="1"/>
        <end position="28"/>
    </location>
</feature>
<feature type="domain" description="4Fe-4S ferredoxin-type" evidence="9">
    <location>
        <begin position="274"/>
        <end position="303"/>
    </location>
</feature>
<evidence type="ECO:0000256" key="4">
    <source>
        <dbReference type="ARBA" id="ARBA00022982"/>
    </source>
</evidence>
<evidence type="ECO:0000256" key="7">
    <source>
        <dbReference type="SAM" id="MobiDB-lite"/>
    </source>
</evidence>
<evidence type="ECO:0000313" key="10">
    <source>
        <dbReference type="EMBL" id="KZB64905.1"/>
    </source>
</evidence>
<dbReference type="InterPro" id="IPR013783">
    <property type="entry name" value="Ig-like_fold"/>
</dbReference>
<keyword evidence="8" id="KW-0812">Transmembrane</keyword>
<evidence type="ECO:0000256" key="8">
    <source>
        <dbReference type="SAM" id="Phobius"/>
    </source>
</evidence>
<keyword evidence="6" id="KW-0411">Iron-sulfur</keyword>
<keyword evidence="8" id="KW-1133">Transmembrane helix</keyword>